<dbReference type="AlphaFoldDB" id="A0A0F9D401"/>
<accession>A0A0F9D401</accession>
<gene>
    <name evidence="1" type="ORF">LCGC14_2247090</name>
</gene>
<name>A0A0F9D401_9ZZZZ</name>
<evidence type="ECO:0000313" key="1">
    <source>
        <dbReference type="EMBL" id="KKL56269.1"/>
    </source>
</evidence>
<proteinExistence type="predicted"/>
<sequence length="44" mass="5126">MKTAEILYADSNENAVKKVKFSSLLLDEKNIRNIREWTDAIKKT</sequence>
<comment type="caution">
    <text evidence="1">The sequence shown here is derived from an EMBL/GenBank/DDBJ whole genome shotgun (WGS) entry which is preliminary data.</text>
</comment>
<feature type="non-terminal residue" evidence="1">
    <location>
        <position position="44"/>
    </location>
</feature>
<protein>
    <submittedName>
        <fullName evidence="1">Uncharacterized protein</fullName>
    </submittedName>
</protein>
<organism evidence="1">
    <name type="scientific">marine sediment metagenome</name>
    <dbReference type="NCBI Taxonomy" id="412755"/>
    <lineage>
        <taxon>unclassified sequences</taxon>
        <taxon>metagenomes</taxon>
        <taxon>ecological metagenomes</taxon>
    </lineage>
</organism>
<dbReference type="EMBL" id="LAZR01030552">
    <property type="protein sequence ID" value="KKL56269.1"/>
    <property type="molecule type" value="Genomic_DNA"/>
</dbReference>
<reference evidence="1" key="1">
    <citation type="journal article" date="2015" name="Nature">
        <title>Complex archaea that bridge the gap between prokaryotes and eukaryotes.</title>
        <authorList>
            <person name="Spang A."/>
            <person name="Saw J.H."/>
            <person name="Jorgensen S.L."/>
            <person name="Zaremba-Niedzwiedzka K."/>
            <person name="Martijn J."/>
            <person name="Lind A.E."/>
            <person name="van Eijk R."/>
            <person name="Schleper C."/>
            <person name="Guy L."/>
            <person name="Ettema T.J."/>
        </authorList>
    </citation>
    <scope>NUCLEOTIDE SEQUENCE</scope>
</reference>